<organism evidence="1 2">
    <name type="scientific">Mucilaginibacter defluvii</name>
    <dbReference type="NCBI Taxonomy" id="1196019"/>
    <lineage>
        <taxon>Bacteria</taxon>
        <taxon>Pseudomonadati</taxon>
        <taxon>Bacteroidota</taxon>
        <taxon>Sphingobacteriia</taxon>
        <taxon>Sphingobacteriales</taxon>
        <taxon>Sphingobacteriaceae</taxon>
        <taxon>Mucilaginibacter</taxon>
    </lineage>
</organism>
<proteinExistence type="predicted"/>
<dbReference type="EMBL" id="BAABJI010000001">
    <property type="protein sequence ID" value="GAA4909341.1"/>
    <property type="molecule type" value="Genomic_DNA"/>
</dbReference>
<keyword evidence="2" id="KW-1185">Reference proteome</keyword>
<reference evidence="2" key="1">
    <citation type="journal article" date="2019" name="Int. J. Syst. Evol. Microbiol.">
        <title>The Global Catalogue of Microorganisms (GCM) 10K type strain sequencing project: providing services to taxonomists for standard genome sequencing and annotation.</title>
        <authorList>
            <consortium name="The Broad Institute Genomics Platform"/>
            <consortium name="The Broad Institute Genome Sequencing Center for Infectious Disease"/>
            <person name="Wu L."/>
            <person name="Ma J."/>
        </authorList>
    </citation>
    <scope>NUCLEOTIDE SEQUENCE [LARGE SCALE GENOMIC DNA]</scope>
    <source>
        <strain evidence="2">JCM 18283</strain>
    </source>
</reference>
<comment type="caution">
    <text evidence="1">The sequence shown here is derived from an EMBL/GenBank/DDBJ whole genome shotgun (WGS) entry which is preliminary data.</text>
</comment>
<dbReference type="Proteomes" id="UP001501436">
    <property type="component" value="Unassembled WGS sequence"/>
</dbReference>
<protein>
    <submittedName>
        <fullName evidence="1">Uncharacterized protein</fullName>
    </submittedName>
</protein>
<name>A0ABP9FNQ9_9SPHI</name>
<accession>A0ABP9FNQ9</accession>
<gene>
    <name evidence="1" type="ORF">GCM10023313_10510</name>
</gene>
<evidence type="ECO:0000313" key="1">
    <source>
        <dbReference type="EMBL" id="GAA4909341.1"/>
    </source>
</evidence>
<dbReference type="RefSeq" id="WP_345329889.1">
    <property type="nucleotide sequence ID" value="NZ_BAABJI010000001.1"/>
</dbReference>
<sequence length="141" mass="16472">MGSNEITELFNKQIFRLHGWSYTPAEVKKRRFELRGVVEQYIIPNLFPQDNKDIERRCKTSKMAYPPQIENIIDFANVQILTNKLLSIMGKSKSWEDFEEKINQVKSESSDEDLTDFDKILLGIMSVPKEDMPDSLPEDKE</sequence>
<evidence type="ECO:0000313" key="2">
    <source>
        <dbReference type="Proteomes" id="UP001501436"/>
    </source>
</evidence>